<proteinExistence type="predicted"/>
<evidence type="ECO:0000313" key="2">
    <source>
        <dbReference type="Proteomes" id="UP000786811"/>
    </source>
</evidence>
<protein>
    <submittedName>
        <fullName evidence="1">Uncharacterized protein</fullName>
    </submittedName>
</protein>
<dbReference type="AlphaFoldDB" id="A0A8J2HLK6"/>
<reference evidence="1" key="1">
    <citation type="submission" date="2021-04" db="EMBL/GenBank/DDBJ databases">
        <authorList>
            <person name="Chebbi M.A.C M."/>
        </authorList>
    </citation>
    <scope>NUCLEOTIDE SEQUENCE</scope>
</reference>
<organism evidence="1 2">
    <name type="scientific">Cotesia congregata</name>
    <name type="common">Parasitoid wasp</name>
    <name type="synonym">Apanteles congregatus</name>
    <dbReference type="NCBI Taxonomy" id="51543"/>
    <lineage>
        <taxon>Eukaryota</taxon>
        <taxon>Metazoa</taxon>
        <taxon>Ecdysozoa</taxon>
        <taxon>Arthropoda</taxon>
        <taxon>Hexapoda</taxon>
        <taxon>Insecta</taxon>
        <taxon>Pterygota</taxon>
        <taxon>Neoptera</taxon>
        <taxon>Endopterygota</taxon>
        <taxon>Hymenoptera</taxon>
        <taxon>Apocrita</taxon>
        <taxon>Ichneumonoidea</taxon>
        <taxon>Braconidae</taxon>
        <taxon>Microgastrinae</taxon>
        <taxon>Cotesia</taxon>
    </lineage>
</organism>
<name>A0A8J2HLK6_COTCN</name>
<dbReference type="Proteomes" id="UP000786811">
    <property type="component" value="Unassembled WGS sequence"/>
</dbReference>
<sequence length="61" mass="7168">MSETSLGAKVDSKVRQAFWNSLSNIFSIEINDFFVRRPLHFALKQRLLELFPDILVQERLC</sequence>
<comment type="caution">
    <text evidence="1">The sequence shown here is derived from an EMBL/GenBank/DDBJ whole genome shotgun (WGS) entry which is preliminary data.</text>
</comment>
<keyword evidence="2" id="KW-1185">Reference proteome</keyword>
<evidence type="ECO:0000313" key="1">
    <source>
        <dbReference type="EMBL" id="CAG5100861.1"/>
    </source>
</evidence>
<gene>
    <name evidence="1" type="ORF">HICCMSTLAB_LOCUS9934</name>
</gene>
<accession>A0A8J2HLK6</accession>
<dbReference type="EMBL" id="CAJNRD030001122">
    <property type="protein sequence ID" value="CAG5100861.1"/>
    <property type="molecule type" value="Genomic_DNA"/>
</dbReference>